<dbReference type="GO" id="GO:0034599">
    <property type="term" value="P:cellular response to oxidative stress"/>
    <property type="evidence" value="ECO:0007669"/>
    <property type="project" value="TreeGrafter"/>
</dbReference>
<organism evidence="10">
    <name type="scientific">Craspedostauros australis</name>
    <dbReference type="NCBI Taxonomy" id="1486917"/>
    <lineage>
        <taxon>Eukaryota</taxon>
        <taxon>Sar</taxon>
        <taxon>Stramenopiles</taxon>
        <taxon>Ochrophyta</taxon>
        <taxon>Bacillariophyta</taxon>
        <taxon>Bacillariophyceae</taxon>
        <taxon>Bacillariophycidae</taxon>
        <taxon>Naviculales</taxon>
        <taxon>Naviculaceae</taxon>
        <taxon>Craspedostauros</taxon>
    </lineage>
</organism>
<reference evidence="10" key="1">
    <citation type="submission" date="2021-01" db="EMBL/GenBank/DDBJ databases">
        <authorList>
            <person name="Corre E."/>
            <person name="Pelletier E."/>
            <person name="Niang G."/>
            <person name="Scheremetjew M."/>
            <person name="Finn R."/>
            <person name="Kale V."/>
            <person name="Holt S."/>
            <person name="Cochrane G."/>
            <person name="Meng A."/>
            <person name="Brown T."/>
            <person name="Cohen L."/>
        </authorList>
    </citation>
    <scope>NUCLEOTIDE SEQUENCE</scope>
    <source>
        <strain evidence="10">CCMP3328</strain>
    </source>
</reference>
<evidence type="ECO:0000313" key="10">
    <source>
        <dbReference type="EMBL" id="CAD8332700.1"/>
    </source>
</evidence>
<sequence>MGCTQSTTADQTVAQPPQIKHQQEENQQQQQEQARAMQEPPTASDANAGSTMSNHLALGAGCYWGTEKFVKKDFQKRFPKSILNAKVGFMSPYETPKYRNPTYEQVCRGDSDHVEVLYIELKDPEQHFEELLRFFFSFHDPTTLNRQGNDRGFQYASYIFFSDDRQKEIAQRVKSEMQELLDTKQIRTFHTKHVLTEVARMRKFTQAREDHQQYLAKNPFGYCNHRIRFKKWPAKKETEEKQQ</sequence>
<evidence type="ECO:0000259" key="9">
    <source>
        <dbReference type="Pfam" id="PF01625"/>
    </source>
</evidence>
<feature type="region of interest" description="Disordered" evidence="8">
    <location>
        <begin position="1"/>
        <end position="51"/>
    </location>
</feature>
<dbReference type="PANTHER" id="PTHR42799:SF2">
    <property type="entry name" value="MITOCHONDRIAL PEPTIDE METHIONINE SULFOXIDE REDUCTASE"/>
    <property type="match status" value="1"/>
</dbReference>
<evidence type="ECO:0000256" key="5">
    <source>
        <dbReference type="ARBA" id="ARBA00030643"/>
    </source>
</evidence>
<feature type="compositionally biased region" description="Polar residues" evidence="8">
    <location>
        <begin position="1"/>
        <end position="15"/>
    </location>
</feature>
<evidence type="ECO:0000256" key="4">
    <source>
        <dbReference type="ARBA" id="ARBA00030273"/>
    </source>
</evidence>
<dbReference type="GO" id="GO:0005737">
    <property type="term" value="C:cytoplasm"/>
    <property type="evidence" value="ECO:0007669"/>
    <property type="project" value="TreeGrafter"/>
</dbReference>
<evidence type="ECO:0000256" key="2">
    <source>
        <dbReference type="ARBA" id="ARBA00012502"/>
    </source>
</evidence>
<proteinExistence type="inferred from homology"/>
<name>A0A7R9WR88_9STRA</name>
<evidence type="ECO:0000256" key="6">
    <source>
        <dbReference type="ARBA" id="ARBA00047806"/>
    </source>
</evidence>
<dbReference type="InterPro" id="IPR002569">
    <property type="entry name" value="Met_Sox_Rdtase_MsrA_dom"/>
</dbReference>
<dbReference type="EC" id="1.8.4.11" evidence="2"/>
<dbReference type="InterPro" id="IPR036509">
    <property type="entry name" value="Met_Sox_Rdtase_MsrA_sf"/>
</dbReference>
<comment type="catalytic activity">
    <reaction evidence="7">
        <text>[thioredoxin]-disulfide + L-methionine + H2O = L-methionine (S)-S-oxide + [thioredoxin]-dithiol</text>
        <dbReference type="Rhea" id="RHEA:19993"/>
        <dbReference type="Rhea" id="RHEA-COMP:10698"/>
        <dbReference type="Rhea" id="RHEA-COMP:10700"/>
        <dbReference type="ChEBI" id="CHEBI:15377"/>
        <dbReference type="ChEBI" id="CHEBI:29950"/>
        <dbReference type="ChEBI" id="CHEBI:50058"/>
        <dbReference type="ChEBI" id="CHEBI:57844"/>
        <dbReference type="ChEBI" id="CHEBI:58772"/>
        <dbReference type="EC" id="1.8.4.11"/>
    </reaction>
</comment>
<protein>
    <recommendedName>
        <fullName evidence="2">peptide-methionine (S)-S-oxide reductase</fullName>
        <ecNumber evidence="2">1.8.4.11</ecNumber>
    </recommendedName>
    <alternativeName>
        <fullName evidence="5">Peptide-methionine (S)-S-oxide reductase</fullName>
    </alternativeName>
    <alternativeName>
        <fullName evidence="4">Protein-methionine-S-oxide reductase</fullName>
    </alternativeName>
</protein>
<gene>
    <name evidence="10" type="ORF">CAUS1442_LOCUS4801</name>
</gene>
<evidence type="ECO:0000256" key="8">
    <source>
        <dbReference type="SAM" id="MobiDB-lite"/>
    </source>
</evidence>
<comment type="catalytic activity">
    <reaction evidence="6">
        <text>L-methionyl-[protein] + [thioredoxin]-disulfide + H2O = L-methionyl-(S)-S-oxide-[protein] + [thioredoxin]-dithiol</text>
        <dbReference type="Rhea" id="RHEA:14217"/>
        <dbReference type="Rhea" id="RHEA-COMP:10698"/>
        <dbReference type="Rhea" id="RHEA-COMP:10700"/>
        <dbReference type="Rhea" id="RHEA-COMP:12313"/>
        <dbReference type="Rhea" id="RHEA-COMP:12315"/>
        <dbReference type="ChEBI" id="CHEBI:15377"/>
        <dbReference type="ChEBI" id="CHEBI:16044"/>
        <dbReference type="ChEBI" id="CHEBI:29950"/>
        <dbReference type="ChEBI" id="CHEBI:44120"/>
        <dbReference type="ChEBI" id="CHEBI:50058"/>
        <dbReference type="EC" id="1.8.4.11"/>
    </reaction>
</comment>
<evidence type="ECO:0000256" key="3">
    <source>
        <dbReference type="ARBA" id="ARBA00023002"/>
    </source>
</evidence>
<keyword evidence="3" id="KW-0560">Oxidoreductase</keyword>
<dbReference type="GO" id="GO:0008113">
    <property type="term" value="F:peptide-methionine (S)-S-oxide reductase activity"/>
    <property type="evidence" value="ECO:0007669"/>
    <property type="project" value="UniProtKB-EC"/>
</dbReference>
<evidence type="ECO:0000256" key="1">
    <source>
        <dbReference type="ARBA" id="ARBA00005591"/>
    </source>
</evidence>
<accession>A0A7R9WR88</accession>
<comment type="similarity">
    <text evidence="1">Belongs to the MsrA Met sulfoxide reductase family.</text>
</comment>
<dbReference type="Pfam" id="PF01625">
    <property type="entry name" value="PMSR"/>
    <property type="match status" value="1"/>
</dbReference>
<dbReference type="AlphaFoldDB" id="A0A7R9WR88"/>
<dbReference type="InterPro" id="IPR050162">
    <property type="entry name" value="MsrA_MetSO_reductase"/>
</dbReference>
<dbReference type="SUPFAM" id="SSF55068">
    <property type="entry name" value="Peptide methionine sulfoxide reductase"/>
    <property type="match status" value="1"/>
</dbReference>
<dbReference type="HAMAP" id="MF_01401">
    <property type="entry name" value="MsrA"/>
    <property type="match status" value="1"/>
</dbReference>
<dbReference type="EMBL" id="HBEF01007688">
    <property type="protein sequence ID" value="CAD8332700.1"/>
    <property type="molecule type" value="Transcribed_RNA"/>
</dbReference>
<dbReference type="Gene3D" id="3.30.1060.10">
    <property type="entry name" value="Peptide methionine sulphoxide reductase MsrA"/>
    <property type="match status" value="1"/>
</dbReference>
<feature type="domain" description="Peptide methionine sulphoxide reductase MsrA" evidence="9">
    <location>
        <begin position="57"/>
        <end position="224"/>
    </location>
</feature>
<dbReference type="PANTHER" id="PTHR42799">
    <property type="entry name" value="MITOCHONDRIAL PEPTIDE METHIONINE SULFOXIDE REDUCTASE"/>
    <property type="match status" value="1"/>
</dbReference>
<dbReference type="NCBIfam" id="TIGR00401">
    <property type="entry name" value="msrA"/>
    <property type="match status" value="1"/>
</dbReference>
<evidence type="ECO:0000256" key="7">
    <source>
        <dbReference type="ARBA" id="ARBA00048782"/>
    </source>
</evidence>